<dbReference type="Proteomes" id="UP000468388">
    <property type="component" value="Unassembled WGS sequence"/>
</dbReference>
<evidence type="ECO:0008006" key="3">
    <source>
        <dbReference type="Google" id="ProtNLM"/>
    </source>
</evidence>
<dbReference type="PANTHER" id="PTHR32305:SF15">
    <property type="entry name" value="PROTEIN RHSA-RELATED"/>
    <property type="match status" value="1"/>
</dbReference>
<comment type="caution">
    <text evidence="1">The sequence shown here is derived from an EMBL/GenBank/DDBJ whole genome shotgun (WGS) entry which is preliminary data.</text>
</comment>
<organism evidence="1 2">
    <name type="scientific">Chitinophaga oryziterrae</name>
    <dbReference type="NCBI Taxonomy" id="1031224"/>
    <lineage>
        <taxon>Bacteria</taxon>
        <taxon>Pseudomonadati</taxon>
        <taxon>Bacteroidota</taxon>
        <taxon>Chitinophagia</taxon>
        <taxon>Chitinophagales</taxon>
        <taxon>Chitinophagaceae</taxon>
        <taxon>Chitinophaga</taxon>
    </lineage>
</organism>
<dbReference type="AlphaFoldDB" id="A0A6N8JF73"/>
<dbReference type="NCBIfam" id="TIGR03696">
    <property type="entry name" value="Rhs_assc_core"/>
    <property type="match status" value="1"/>
</dbReference>
<gene>
    <name evidence="1" type="ORF">GO495_24800</name>
</gene>
<dbReference type="PANTHER" id="PTHR32305">
    <property type="match status" value="1"/>
</dbReference>
<protein>
    <recommendedName>
        <fullName evidence="3">RHS repeat-associated core domain-containing protein</fullName>
    </recommendedName>
</protein>
<dbReference type="InterPro" id="IPR022385">
    <property type="entry name" value="Rhs_assc_core"/>
</dbReference>
<dbReference type="OrthoDB" id="667524at2"/>
<dbReference type="EMBL" id="WRXO01000009">
    <property type="protein sequence ID" value="MVT43837.1"/>
    <property type="molecule type" value="Genomic_DNA"/>
</dbReference>
<keyword evidence="2" id="KW-1185">Reference proteome</keyword>
<dbReference type="Gene3D" id="2.180.10.10">
    <property type="entry name" value="RHS repeat-associated core"/>
    <property type="match status" value="1"/>
</dbReference>
<evidence type="ECO:0000313" key="1">
    <source>
        <dbReference type="EMBL" id="MVT43837.1"/>
    </source>
</evidence>
<name>A0A6N8JF73_9BACT</name>
<reference evidence="1 2" key="1">
    <citation type="submission" date="2019-12" db="EMBL/GenBank/DDBJ databases">
        <title>The draft genomic sequence of strain Chitinophaga oryziterrae JCM 16595.</title>
        <authorList>
            <person name="Zhang X."/>
        </authorList>
    </citation>
    <scope>NUCLEOTIDE SEQUENCE [LARGE SCALE GENOMIC DNA]</scope>
    <source>
        <strain evidence="1 2">JCM 16595</strain>
    </source>
</reference>
<sequence length="336" mass="37385">MAGISSKALKGANYEENRLKYNGKELQNKEFGDGSGLELYDYGARMYDAQIGRWGVIDPKVEKYNMLSPYAYGMNNPVLFVDPDGKDNVIYFMNLQNSGVNNTQAMQIINQANQHFKHMGLNTRVMMADSKSFDISKMDKTDAFAVLGKVGDIVDFLREKKSEYTDEIEKEYSGNSESDTPEVSPIEGNVITLNAKAMKEYGELAHSTYESVAALSIAHGAGHSAGLRHDRNNGSVAPRQLWPSFNMFDLIRPKPHDMYDMIGREIIPQYGVMSDGNAVIGYRTARTPGISSLGQTLNQLTDLTRATENQGVIKNYYLLRFGNHLAAPNPGIQIIK</sequence>
<dbReference type="InterPro" id="IPR050708">
    <property type="entry name" value="T6SS_VgrG/RHS"/>
</dbReference>
<proteinExistence type="predicted"/>
<evidence type="ECO:0000313" key="2">
    <source>
        <dbReference type="Proteomes" id="UP000468388"/>
    </source>
</evidence>
<accession>A0A6N8JF73</accession>